<evidence type="ECO:0000313" key="3">
    <source>
        <dbReference type="Proteomes" id="UP000678679"/>
    </source>
</evidence>
<dbReference type="InterPro" id="IPR019619">
    <property type="entry name" value="DUF2490"/>
</dbReference>
<dbReference type="AlphaFoldDB" id="A0AAX1MZ50"/>
<accession>A0AAX1MZ50</accession>
<protein>
    <submittedName>
        <fullName evidence="2">DUF2490 domain-containing protein</fullName>
    </submittedName>
</protein>
<proteinExistence type="predicted"/>
<feature type="signal peptide" evidence="1">
    <location>
        <begin position="1"/>
        <end position="21"/>
    </location>
</feature>
<evidence type="ECO:0000313" key="2">
    <source>
        <dbReference type="EMBL" id="QWG00411.1"/>
    </source>
</evidence>
<organism evidence="2 3">
    <name type="scientific">Flammeovirga yaeyamensis</name>
    <dbReference type="NCBI Taxonomy" id="367791"/>
    <lineage>
        <taxon>Bacteria</taxon>
        <taxon>Pseudomonadati</taxon>
        <taxon>Bacteroidota</taxon>
        <taxon>Cytophagia</taxon>
        <taxon>Cytophagales</taxon>
        <taxon>Flammeovirgaceae</taxon>
        <taxon>Flammeovirga</taxon>
    </lineage>
</organism>
<reference evidence="2 3" key="1">
    <citation type="submission" date="2021-05" db="EMBL/GenBank/DDBJ databases">
        <title>Comparative genomic studies on the polysaccharide-degrading batcterial strains of the Flammeovirga genus.</title>
        <authorList>
            <person name="Zewei F."/>
            <person name="Zheng Z."/>
            <person name="Yu L."/>
            <person name="Ruyue G."/>
            <person name="Yanhong M."/>
            <person name="Yuanyuan C."/>
            <person name="Jingyan G."/>
            <person name="Wenjun H."/>
        </authorList>
    </citation>
    <scope>NUCLEOTIDE SEQUENCE [LARGE SCALE GENOMIC DNA]</scope>
    <source>
        <strain evidence="2 3">NBRC:100898</strain>
    </source>
</reference>
<gene>
    <name evidence="2" type="ORF">KMW28_12180</name>
</gene>
<dbReference type="RefSeq" id="WP_215585733.1">
    <property type="nucleotide sequence ID" value="NZ_CP076132.1"/>
</dbReference>
<dbReference type="Pfam" id="PF10677">
    <property type="entry name" value="DUF2490"/>
    <property type="match status" value="1"/>
</dbReference>
<keyword evidence="3" id="KW-1185">Reference proteome</keyword>
<keyword evidence="1" id="KW-0732">Signal</keyword>
<evidence type="ECO:0000256" key="1">
    <source>
        <dbReference type="SAM" id="SignalP"/>
    </source>
</evidence>
<feature type="chain" id="PRO_5043970818" evidence="1">
    <location>
        <begin position="22"/>
        <end position="281"/>
    </location>
</feature>
<dbReference type="KEGG" id="fya:KMW28_12180"/>
<dbReference type="Proteomes" id="UP000678679">
    <property type="component" value="Chromosome 1"/>
</dbReference>
<sequence>MSNFNKIYILLLFCVTHISVAQETEKRYLDTSFWTIWNVDYQLNNGDSVFFEGNTRSSNFDSYIVDGLKMNRAHVMLGYAHKLTPKLYIGASIRSVFEPNWNVWYYRGFLQHNGQIGGLLDFQKRLQYEYISPNEIEDKPGDRSDFGRFGFWAMLGKSFPIGNAKFRGEFSYEIFVHTNDESTEERLVDLSRLRFDFYYLLNENIRIGAFAMRDTQFFFAPATLPSYDEDGNIVQPAKPERNLNLITPVYGLTFKYSFRTKEDCNCPGEGREKRRKKLMKK</sequence>
<dbReference type="EMBL" id="CP076132">
    <property type="protein sequence ID" value="QWG00411.1"/>
    <property type="molecule type" value="Genomic_DNA"/>
</dbReference>
<name>A0AAX1MZ50_9BACT</name>